<evidence type="ECO:0000256" key="5">
    <source>
        <dbReference type="ARBA" id="ARBA00022801"/>
    </source>
</evidence>
<feature type="domain" description="PPM-type phosphatase" evidence="10">
    <location>
        <begin position="48"/>
        <end position="337"/>
    </location>
</feature>
<reference evidence="12 13" key="2">
    <citation type="submission" date="2025-04" db="UniProtKB">
        <authorList>
            <consortium name="RefSeq"/>
        </authorList>
    </citation>
    <scope>IDENTIFICATION</scope>
    <source>
        <tissue evidence="12 13">Leaf</tissue>
    </source>
</reference>
<dbReference type="PROSITE" id="PS01032">
    <property type="entry name" value="PPM_1"/>
    <property type="match status" value="1"/>
</dbReference>
<keyword evidence="7 9" id="KW-0904">Protein phosphatase</keyword>
<dbReference type="CDD" id="cd00143">
    <property type="entry name" value="PP2Cc"/>
    <property type="match status" value="1"/>
</dbReference>
<dbReference type="GO" id="GO:0046872">
    <property type="term" value="F:metal ion binding"/>
    <property type="evidence" value="ECO:0007669"/>
    <property type="project" value="UniProtKB-KW"/>
</dbReference>
<keyword evidence="6" id="KW-0460">Magnesium</keyword>
<dbReference type="Gene3D" id="3.60.40.10">
    <property type="entry name" value="PPM-type phosphatase domain"/>
    <property type="match status" value="1"/>
</dbReference>
<name>A0A1S3TMG0_VIGRR</name>
<dbReference type="Proteomes" id="UP000087766">
    <property type="component" value="Chromosome 3"/>
</dbReference>
<dbReference type="KEGG" id="vra:106756851"/>
<dbReference type="InterPro" id="IPR036457">
    <property type="entry name" value="PPM-type-like_dom_sf"/>
</dbReference>
<dbReference type="GO" id="GO:0004722">
    <property type="term" value="F:protein serine/threonine phosphatase activity"/>
    <property type="evidence" value="ECO:0007669"/>
    <property type="project" value="UniProtKB-EC"/>
</dbReference>
<comment type="cofactor">
    <cofactor evidence="1">
        <name>Mn(2+)</name>
        <dbReference type="ChEBI" id="CHEBI:29035"/>
    </cofactor>
</comment>
<sequence>MLPPWLSSIVNSCLKPFKSQDNVNDDDDEPSTSPLLWRRDIQMHACGEFSFAACQANREMEDYSQVEIGSKALFVGVYDGHGGNDCSRFIKTRLFNNLVEAVRNQGSINEDALREAFATTENDFMLVVERGYELQKKLATAGSCCLVGVIWGGVLYIANLGDSRAIVGTLGRCRKITTEQLTTEHNCIREEIREELKALHPNDPDIVEVRRGAWRVKGIIQVSRTIGDAYLKIPRHLQPPLTVPVLSAEPTLNTRILTSDDKFLIFASDGLWEHLTNQQAAEIVHSNPRRGIARRLIKAAVQSAANRARMEYTALRNLPRESRRIYHDDITVVVVFLDGPSRSDVEQLSLRAFEEEAGPSNFQSLNDLM</sequence>
<evidence type="ECO:0000256" key="3">
    <source>
        <dbReference type="ARBA" id="ARBA00013081"/>
    </source>
</evidence>
<evidence type="ECO:0000313" key="13">
    <source>
        <dbReference type="RefSeq" id="XP_022634767.1"/>
    </source>
</evidence>
<dbReference type="OrthoDB" id="420076at2759"/>
<protein>
    <recommendedName>
        <fullName evidence="3">protein-serine/threonine phosphatase</fullName>
        <ecNumber evidence="3">3.1.3.16</ecNumber>
    </recommendedName>
</protein>
<dbReference type="InterPro" id="IPR001932">
    <property type="entry name" value="PPM-type_phosphatase-like_dom"/>
</dbReference>
<dbReference type="EC" id="3.1.3.16" evidence="3"/>
<evidence type="ECO:0000256" key="9">
    <source>
        <dbReference type="RuleBase" id="RU003465"/>
    </source>
</evidence>
<keyword evidence="11" id="KW-1185">Reference proteome</keyword>
<evidence type="ECO:0000313" key="11">
    <source>
        <dbReference type="Proteomes" id="UP000087766"/>
    </source>
</evidence>
<dbReference type="STRING" id="3916.A0A1S3TMG0"/>
<comment type="cofactor">
    <cofactor evidence="2">
        <name>Mg(2+)</name>
        <dbReference type="ChEBI" id="CHEBI:18420"/>
    </cofactor>
</comment>
<organism evidence="11 12">
    <name type="scientific">Vigna radiata var. radiata</name>
    <name type="common">Mung bean</name>
    <name type="synonym">Phaseolus aureus</name>
    <dbReference type="NCBI Taxonomy" id="3916"/>
    <lineage>
        <taxon>Eukaryota</taxon>
        <taxon>Viridiplantae</taxon>
        <taxon>Streptophyta</taxon>
        <taxon>Embryophyta</taxon>
        <taxon>Tracheophyta</taxon>
        <taxon>Spermatophyta</taxon>
        <taxon>Magnoliopsida</taxon>
        <taxon>eudicotyledons</taxon>
        <taxon>Gunneridae</taxon>
        <taxon>Pentapetalae</taxon>
        <taxon>rosids</taxon>
        <taxon>fabids</taxon>
        <taxon>Fabales</taxon>
        <taxon>Fabaceae</taxon>
        <taxon>Papilionoideae</taxon>
        <taxon>50 kb inversion clade</taxon>
        <taxon>NPAAA clade</taxon>
        <taxon>indigoferoid/millettioid clade</taxon>
        <taxon>Phaseoleae</taxon>
        <taxon>Vigna</taxon>
    </lineage>
</organism>
<dbReference type="InterPro" id="IPR000222">
    <property type="entry name" value="PP2C_BS"/>
</dbReference>
<dbReference type="PROSITE" id="PS51746">
    <property type="entry name" value="PPM_2"/>
    <property type="match status" value="1"/>
</dbReference>
<evidence type="ECO:0000256" key="6">
    <source>
        <dbReference type="ARBA" id="ARBA00022842"/>
    </source>
</evidence>
<keyword evidence="4" id="KW-0479">Metal-binding</keyword>
<evidence type="ECO:0000256" key="2">
    <source>
        <dbReference type="ARBA" id="ARBA00001946"/>
    </source>
</evidence>
<keyword evidence="5 9" id="KW-0378">Hydrolase</keyword>
<dbReference type="RefSeq" id="XP_022634767.1">
    <property type="nucleotide sequence ID" value="XM_022779046.1"/>
</dbReference>
<dbReference type="AlphaFoldDB" id="A0A1S3TMG0"/>
<reference evidence="11" key="1">
    <citation type="journal article" date="2014" name="Nat. Commun.">
        <title>Genome sequence of mungbean and insights into evolution within Vigna species.</title>
        <authorList>
            <person name="Kang Y.J."/>
            <person name="Kim S.K."/>
            <person name="Kim M.Y."/>
            <person name="Lestari P."/>
            <person name="Kim K.H."/>
            <person name="Ha B.K."/>
            <person name="Jun T.H."/>
            <person name="Hwang W.J."/>
            <person name="Lee T."/>
            <person name="Lee J."/>
            <person name="Shim S."/>
            <person name="Yoon M.Y."/>
            <person name="Jang Y.E."/>
            <person name="Han K.S."/>
            <person name="Taeprayoon P."/>
            <person name="Yoon N."/>
            <person name="Somta P."/>
            <person name="Tanya P."/>
            <person name="Kim K.S."/>
            <person name="Gwag J.G."/>
            <person name="Moon J.K."/>
            <person name="Lee Y.H."/>
            <person name="Park B.S."/>
            <person name="Bombarely A."/>
            <person name="Doyle J.J."/>
            <person name="Jackson S.A."/>
            <person name="Schafleitner R."/>
            <person name="Srinives P."/>
            <person name="Varshney R.K."/>
            <person name="Lee S.H."/>
        </authorList>
    </citation>
    <scope>NUCLEOTIDE SEQUENCE [LARGE SCALE GENOMIC DNA]</scope>
    <source>
        <strain evidence="11">cv. VC1973A</strain>
    </source>
</reference>
<dbReference type="GeneID" id="106756851"/>
<dbReference type="Pfam" id="PF00481">
    <property type="entry name" value="PP2C"/>
    <property type="match status" value="1"/>
</dbReference>
<evidence type="ECO:0000256" key="4">
    <source>
        <dbReference type="ARBA" id="ARBA00022723"/>
    </source>
</evidence>
<dbReference type="SUPFAM" id="SSF81606">
    <property type="entry name" value="PP2C-like"/>
    <property type="match status" value="1"/>
</dbReference>
<gene>
    <name evidence="12 13" type="primary">LOC106756851</name>
</gene>
<comment type="similarity">
    <text evidence="9">Belongs to the PP2C family.</text>
</comment>
<proteinExistence type="inferred from homology"/>
<dbReference type="InterPro" id="IPR015655">
    <property type="entry name" value="PP2C"/>
</dbReference>
<keyword evidence="8" id="KW-0464">Manganese</keyword>
<evidence type="ECO:0000256" key="7">
    <source>
        <dbReference type="ARBA" id="ARBA00022912"/>
    </source>
</evidence>
<evidence type="ECO:0000256" key="8">
    <source>
        <dbReference type="ARBA" id="ARBA00023211"/>
    </source>
</evidence>
<evidence type="ECO:0000313" key="12">
    <source>
        <dbReference type="RefSeq" id="XP_014494942.1"/>
    </source>
</evidence>
<dbReference type="PANTHER" id="PTHR47992">
    <property type="entry name" value="PROTEIN PHOSPHATASE"/>
    <property type="match status" value="1"/>
</dbReference>
<evidence type="ECO:0000256" key="1">
    <source>
        <dbReference type="ARBA" id="ARBA00001936"/>
    </source>
</evidence>
<dbReference type="RefSeq" id="XP_014494942.1">
    <property type="nucleotide sequence ID" value="XM_014639456.2"/>
</dbReference>
<dbReference type="SMART" id="SM00332">
    <property type="entry name" value="PP2Cc"/>
    <property type="match status" value="1"/>
</dbReference>
<evidence type="ECO:0000259" key="10">
    <source>
        <dbReference type="PROSITE" id="PS51746"/>
    </source>
</evidence>
<accession>A0A1S3TMG0</accession>